<keyword evidence="8" id="KW-0067">ATP-binding</keyword>
<evidence type="ECO:0000256" key="3">
    <source>
        <dbReference type="ARBA" id="ARBA00022722"/>
    </source>
</evidence>
<dbReference type="Pfam" id="PF00270">
    <property type="entry name" value="DEAD"/>
    <property type="match status" value="1"/>
</dbReference>
<dbReference type="Proteomes" id="UP001333102">
    <property type="component" value="Chromosome"/>
</dbReference>
<keyword evidence="5" id="KW-0547">Nucleotide-binding</keyword>
<dbReference type="InterPro" id="IPR014001">
    <property type="entry name" value="Helicase_ATP-bd"/>
</dbReference>
<dbReference type="SMART" id="SM00487">
    <property type="entry name" value="DEXDc"/>
    <property type="match status" value="1"/>
</dbReference>
<dbReference type="InterPro" id="IPR001650">
    <property type="entry name" value="Helicase_C-like"/>
</dbReference>
<evidence type="ECO:0000256" key="6">
    <source>
        <dbReference type="ARBA" id="ARBA00022801"/>
    </source>
</evidence>
<dbReference type="Gene3D" id="3.40.50.300">
    <property type="entry name" value="P-loop containing nucleotide triphosphate hydrolases"/>
    <property type="match status" value="2"/>
</dbReference>
<organism evidence="15 16">
    <name type="scientific">Geochorda subterranea</name>
    <dbReference type="NCBI Taxonomy" id="3109564"/>
    <lineage>
        <taxon>Bacteria</taxon>
        <taxon>Bacillati</taxon>
        <taxon>Bacillota</taxon>
        <taxon>Limnochordia</taxon>
        <taxon>Limnochordales</taxon>
        <taxon>Geochordaceae</taxon>
        <taxon>Geochorda</taxon>
    </lineage>
</organism>
<sequence>MLGARFDSLFSIAAGTSRDPFPYQRQLATEPALPIVLNVPTGAGKTAAVIAAWIWRRHVDPQSTPRRLVYALPMRVLVEQTAATAREMLQRLGLLYEGPPDPSKPGIRVAILMGGRVDEAWWLEPEREAILVGTVDMLVSRALNRGYALSRYRWPVDFGLLNSDVLWVFDEVQLLGVSLYTSLQLQGLRRLLGTYGPTHTLWCSATVDLAALETVDHPAPEPHRILTLGPEDRRHPVLQPRLSARKVVRRLQLGRGSRRADRPSDTALARAILDAHRPGTRTLVVVNTVDRAQRLYAELHSITKGTAAPEVGLLHSRFRPADRVARQQQFLGNVPQDGPGQILVTTQVVEAGVDVSSATLFTEVAPWESVVQRLGRCNRYGEVVDGAQVFWVDVSDREAAPYEAEALQAARHLLAEMEGASASPQALEGIRPHAARSPVVVTGHVLRRRDLVGLFDTTPDLTGQHLDVSRFIREGADLDVFLYWREWPVGQQPPRQLPSPVRSELCPVPVYEARKMLQEGHRQAWLWDPLAESGQGGWVVARPADIRPGQVLLLHTSQGGYQLETGWTPESREPVPVVTVDGKPSPSSLSGSPQEPADSDEGVTTPERWVTLVDHTRDVIDETEALLASLGAAGIGQDEARVLRVAAAYHDVGKAHEQFQLPLIEAAQEAEREMRARELWAKAPSLGQRRRRPFRHELASALALLQSPPPDLDGELLDLAAFLVAAHHGKVRLVIRSLPTEELPSDGRRHALGIYEGDSLGPVHIAGAVSIDRLTLDLSLMEIGLSGADGTSRRSWTDRMVALRDSARWGPFRLAFLEALLRVADVRASLREKES</sequence>
<dbReference type="NCBIfam" id="TIGR01596">
    <property type="entry name" value="cas3_HD"/>
    <property type="match status" value="1"/>
</dbReference>
<comment type="similarity">
    <text evidence="1">In the N-terminal section; belongs to the CRISPR-associated nuclease Cas3-HD family.</text>
</comment>
<feature type="domain" description="Helicase C-terminal" evidence="13">
    <location>
        <begin position="267"/>
        <end position="425"/>
    </location>
</feature>
<dbReference type="PANTHER" id="PTHR47959:SF16">
    <property type="entry name" value="CRISPR-ASSOCIATED NUCLEASE_HELICASE CAS3-RELATED"/>
    <property type="match status" value="1"/>
</dbReference>
<dbReference type="PROSITE" id="PS51643">
    <property type="entry name" value="HD_CAS3"/>
    <property type="match status" value="1"/>
</dbReference>
<feature type="compositionally biased region" description="Low complexity" evidence="11">
    <location>
        <begin position="584"/>
        <end position="593"/>
    </location>
</feature>
<keyword evidence="7" id="KW-0347">Helicase</keyword>
<dbReference type="PROSITE" id="PS51192">
    <property type="entry name" value="HELICASE_ATP_BIND_1"/>
    <property type="match status" value="1"/>
</dbReference>
<feature type="domain" description="HD Cas3-type" evidence="14">
    <location>
        <begin position="605"/>
        <end position="828"/>
    </location>
</feature>
<keyword evidence="16" id="KW-1185">Reference proteome</keyword>
<dbReference type="SMART" id="SM00490">
    <property type="entry name" value="HELICc"/>
    <property type="match status" value="1"/>
</dbReference>
<feature type="region of interest" description="Disordered" evidence="11">
    <location>
        <begin position="564"/>
        <end position="606"/>
    </location>
</feature>
<dbReference type="InterPro" id="IPR054712">
    <property type="entry name" value="Cas3-like_dom"/>
</dbReference>
<evidence type="ECO:0000313" key="16">
    <source>
        <dbReference type="Proteomes" id="UP001333102"/>
    </source>
</evidence>
<feature type="domain" description="Helicase ATP-binding" evidence="12">
    <location>
        <begin position="26"/>
        <end position="225"/>
    </location>
</feature>
<evidence type="ECO:0000256" key="11">
    <source>
        <dbReference type="SAM" id="MobiDB-lite"/>
    </source>
</evidence>
<dbReference type="Gene3D" id="1.10.3210.30">
    <property type="match status" value="1"/>
</dbReference>
<evidence type="ECO:0000256" key="7">
    <source>
        <dbReference type="ARBA" id="ARBA00022806"/>
    </source>
</evidence>
<proteinExistence type="inferred from homology"/>
<dbReference type="InterPro" id="IPR011545">
    <property type="entry name" value="DEAD/DEAH_box_helicase_dom"/>
</dbReference>
<dbReference type="NCBIfam" id="TIGR01587">
    <property type="entry name" value="cas3_core"/>
    <property type="match status" value="1"/>
</dbReference>
<dbReference type="SUPFAM" id="SSF109604">
    <property type="entry name" value="HD-domain/PDEase-like"/>
    <property type="match status" value="1"/>
</dbReference>
<dbReference type="RefSeq" id="WP_324669319.1">
    <property type="nucleotide sequence ID" value="NZ_CP141614.1"/>
</dbReference>
<evidence type="ECO:0000256" key="1">
    <source>
        <dbReference type="ARBA" id="ARBA00006847"/>
    </source>
</evidence>
<dbReference type="PROSITE" id="PS51194">
    <property type="entry name" value="HELICASE_CTER"/>
    <property type="match status" value="1"/>
</dbReference>
<dbReference type="InterPro" id="IPR050079">
    <property type="entry name" value="DEAD_box_RNA_helicase"/>
</dbReference>
<dbReference type="InterPro" id="IPR006483">
    <property type="entry name" value="CRISPR-assoc_Cas3_HD"/>
</dbReference>
<dbReference type="InterPro" id="IPR038257">
    <property type="entry name" value="CRISPR-assoc_Cas3_HD_sf"/>
</dbReference>
<accession>A0ABZ1BRX6</accession>
<keyword evidence="9" id="KW-0051">Antiviral defense</keyword>
<evidence type="ECO:0000256" key="4">
    <source>
        <dbReference type="ARBA" id="ARBA00022723"/>
    </source>
</evidence>
<dbReference type="Pfam" id="PF22590">
    <property type="entry name" value="Cas3-like_C_2"/>
    <property type="match status" value="1"/>
</dbReference>
<evidence type="ECO:0000313" key="15">
    <source>
        <dbReference type="EMBL" id="WRP14932.1"/>
    </source>
</evidence>
<evidence type="ECO:0000256" key="5">
    <source>
        <dbReference type="ARBA" id="ARBA00022741"/>
    </source>
</evidence>
<dbReference type="EMBL" id="CP141614">
    <property type="protein sequence ID" value="WRP14932.1"/>
    <property type="molecule type" value="Genomic_DNA"/>
</dbReference>
<dbReference type="PANTHER" id="PTHR47959">
    <property type="entry name" value="ATP-DEPENDENT RNA HELICASE RHLE-RELATED"/>
    <property type="match status" value="1"/>
</dbReference>
<reference evidence="16" key="1">
    <citation type="submission" date="2023-12" db="EMBL/GenBank/DDBJ databases">
        <title>Novel isolates from deep terrestrial aquifers shed light on the physiology and ecology of the class Limnochordia.</title>
        <authorList>
            <person name="Karnachuk O.V."/>
            <person name="Lukina A.P."/>
            <person name="Avakyan M.R."/>
            <person name="Kadnikov V."/>
            <person name="Begmatov S."/>
            <person name="Beletsky A.V."/>
            <person name="Mardanov A.V."/>
            <person name="Ravin N.V."/>
        </authorList>
    </citation>
    <scope>NUCLEOTIDE SEQUENCE [LARGE SCALE GENOMIC DNA]</scope>
    <source>
        <strain evidence="16">LN</strain>
    </source>
</reference>
<keyword evidence="3" id="KW-0540">Nuclease</keyword>
<protein>
    <submittedName>
        <fullName evidence="15">CRISPR-associated helicase Cas3</fullName>
    </submittedName>
</protein>
<keyword evidence="4" id="KW-0479">Metal-binding</keyword>
<evidence type="ECO:0000256" key="8">
    <source>
        <dbReference type="ARBA" id="ARBA00022840"/>
    </source>
</evidence>
<comment type="similarity">
    <text evidence="2">In the central section; belongs to the CRISPR-associated helicase Cas3 family.</text>
</comment>
<comment type="similarity">
    <text evidence="10">Belongs to the DEAD box helicase family.</text>
</comment>
<evidence type="ECO:0000256" key="10">
    <source>
        <dbReference type="ARBA" id="ARBA00038437"/>
    </source>
</evidence>
<evidence type="ECO:0000259" key="13">
    <source>
        <dbReference type="PROSITE" id="PS51194"/>
    </source>
</evidence>
<dbReference type="Pfam" id="PF18019">
    <property type="entry name" value="Cas3_HD"/>
    <property type="match status" value="1"/>
</dbReference>
<keyword evidence="6" id="KW-0378">Hydrolase</keyword>
<evidence type="ECO:0000256" key="9">
    <source>
        <dbReference type="ARBA" id="ARBA00023118"/>
    </source>
</evidence>
<dbReference type="InterPro" id="IPR006474">
    <property type="entry name" value="Helicase_Cas3_CRISPR-ass_core"/>
</dbReference>
<evidence type="ECO:0000259" key="12">
    <source>
        <dbReference type="PROSITE" id="PS51192"/>
    </source>
</evidence>
<dbReference type="SUPFAM" id="SSF52540">
    <property type="entry name" value="P-loop containing nucleoside triphosphate hydrolases"/>
    <property type="match status" value="1"/>
</dbReference>
<dbReference type="InterPro" id="IPR027417">
    <property type="entry name" value="P-loop_NTPase"/>
</dbReference>
<gene>
    <name evidence="15" type="primary">cas3</name>
    <name evidence="15" type="ORF">VLY81_01805</name>
</gene>
<name>A0ABZ1BRX6_9FIRM</name>
<evidence type="ECO:0000256" key="2">
    <source>
        <dbReference type="ARBA" id="ARBA00009046"/>
    </source>
</evidence>
<evidence type="ECO:0000259" key="14">
    <source>
        <dbReference type="PROSITE" id="PS51643"/>
    </source>
</evidence>